<name>A0A6J7DUU0_9ZZZZ</name>
<gene>
    <name evidence="1" type="ORF">UFOPK2242_00140</name>
    <name evidence="2" type="ORF">UFOPK3317_01081</name>
</gene>
<protein>
    <submittedName>
        <fullName evidence="2">Unannotated protein</fullName>
    </submittedName>
</protein>
<proteinExistence type="predicted"/>
<dbReference type="EMBL" id="CAEZWM010000006">
    <property type="protein sequence ID" value="CAB4646270.1"/>
    <property type="molecule type" value="Genomic_DNA"/>
</dbReference>
<dbReference type="EMBL" id="CAFBLK010000196">
    <property type="protein sequence ID" value="CAB4874642.1"/>
    <property type="molecule type" value="Genomic_DNA"/>
</dbReference>
<sequence>MREPVDAILGIAIGKAKRSKYEGFTFGDCVGYAFPEIGEVVFHRGGQLPVSDFAWWTGSTQRNQRR</sequence>
<dbReference type="AlphaFoldDB" id="A0A6J7DUU0"/>
<evidence type="ECO:0000313" key="1">
    <source>
        <dbReference type="EMBL" id="CAB4646270.1"/>
    </source>
</evidence>
<organism evidence="2">
    <name type="scientific">freshwater metagenome</name>
    <dbReference type="NCBI Taxonomy" id="449393"/>
    <lineage>
        <taxon>unclassified sequences</taxon>
        <taxon>metagenomes</taxon>
        <taxon>ecological metagenomes</taxon>
    </lineage>
</organism>
<evidence type="ECO:0000313" key="2">
    <source>
        <dbReference type="EMBL" id="CAB4874642.1"/>
    </source>
</evidence>
<reference evidence="2" key="1">
    <citation type="submission" date="2020-05" db="EMBL/GenBank/DDBJ databases">
        <authorList>
            <person name="Chiriac C."/>
            <person name="Salcher M."/>
            <person name="Ghai R."/>
            <person name="Kavagutti S V."/>
        </authorList>
    </citation>
    <scope>NUCLEOTIDE SEQUENCE</scope>
</reference>
<accession>A0A6J7DUU0</accession>